<evidence type="ECO:0000256" key="10">
    <source>
        <dbReference type="ARBA" id="ARBA00044881"/>
    </source>
</evidence>
<evidence type="ECO:0000256" key="16">
    <source>
        <dbReference type="ARBA" id="ARBA00044900"/>
    </source>
</evidence>
<evidence type="ECO:0000256" key="22">
    <source>
        <dbReference type="ARBA" id="ARBA00045018"/>
    </source>
</evidence>
<dbReference type="EMBL" id="JH994098">
    <property type="protein sequence ID" value="ELQ73893.1"/>
    <property type="molecule type" value="Genomic_DNA"/>
</dbReference>
<dbReference type="HOGENOM" id="CLU_027449_0_0_1"/>
<evidence type="ECO:0000256" key="15">
    <source>
        <dbReference type="ARBA" id="ARBA00044899"/>
    </source>
</evidence>
<comment type="catalytic activity">
    <reaction evidence="11">
        <text>L-alpha-aminoacyl-L-histidine(out) = L-alpha-aminoacyl-L-histidine(in)</text>
        <dbReference type="Rhea" id="RHEA:79375"/>
        <dbReference type="ChEBI" id="CHEBI:229967"/>
    </reaction>
</comment>
<feature type="transmembrane region" description="Helical" evidence="26">
    <location>
        <begin position="558"/>
        <end position="578"/>
    </location>
</feature>
<evidence type="ECO:0000256" key="4">
    <source>
        <dbReference type="ARBA" id="ARBA00022692"/>
    </source>
</evidence>
<keyword evidence="28" id="KW-1185">Reference proteome</keyword>
<feature type="transmembrane region" description="Helical" evidence="26">
    <location>
        <begin position="164"/>
        <end position="183"/>
    </location>
</feature>
<evidence type="ECO:0000256" key="8">
    <source>
        <dbReference type="ARBA" id="ARBA00044876"/>
    </source>
</evidence>
<comment type="catalytic activity">
    <reaction evidence="8">
        <text>L-lysyl-L-alanine(out) = L-lysyl-L-alanine(in)</text>
        <dbReference type="Rhea" id="RHEA:79399"/>
        <dbReference type="ChEBI" id="CHEBI:229954"/>
    </reaction>
</comment>
<evidence type="ECO:0000256" key="24">
    <source>
        <dbReference type="ARBA" id="ARBA00046376"/>
    </source>
</evidence>
<dbReference type="VEuPathDB" id="MicrosporidiaDB:THOM_3171"/>
<protein>
    <recommendedName>
        <fullName evidence="21">Lysosomal dipeptide transporter MFSD1</fullName>
    </recommendedName>
    <alternativeName>
        <fullName evidence="22">Major facilitator superfamily domain-containing protein 1</fullName>
    </alternativeName>
</protein>
<dbReference type="InterPro" id="IPR052187">
    <property type="entry name" value="MFSD1"/>
</dbReference>
<sequence>MNDRYRQLFYSSIILFSSYFSYDIPAALNKNIHLGSTKFSSYEITMLYSAYALPNIFVPLIFTFVTEYSESTLNVFLSFLVLAGQCVFTLGIFKGVFYVSVFGRLLFGIGNETLFVIQSKLITTTFKGRELAFALAVFTSLGRLGIVFNFLITPYLAKRYSASVPSLIGLVLILVGLVLNLLAKRRPLQIYQAELSTSEPVRVHNTDKTVVVVPDVEHAPQVRVPEFVLGGCFFSDEANVWGGECLMKSKPMKLPYRTEPPTFIRTRETSTAECEVRDELKKGIRFMNDDDCENLWSGGNDTLNEDDVACNNNINKLSVDCVKESYRASIYEKCYDNNDRSSNIDGNNSNNHNSNNTNISNINNINNTNNTNNTNINNINNNNVNQTSISQSNNTRSNDRSAGHISDSCAFFNRKNCAQQTIKTASIAHQNAKESTSITPHKISFDEINRTTHIPIIPCTPEKHTISPYFSILVLIAFLSAFVWAPFYNLGPLLFQKRYNYTREASASMMGVLEMVQMVTIIAIGVLSDFTGIKLLFVALGALLLAISHVCIYLNCNVVAVICTLGIAGPLHSCYWPCVSNLAAQERLSFAFAVISSFLNLSFTVSPLVASYLLQIDGSFRLIEGLSVVFAVFTFVIVLVLNFIDLKKKLGMNKRQKC</sequence>
<reference evidence="27 28" key="1">
    <citation type="journal article" date="2012" name="PLoS Pathog.">
        <title>The genome of the obligate intracellular parasite Trachipleistophora hominis: new insights into microsporidian genome dynamics and reductive evolution.</title>
        <authorList>
            <person name="Heinz E."/>
            <person name="Williams T.A."/>
            <person name="Nakjang S."/>
            <person name="Noel C.J."/>
            <person name="Swan D.C."/>
            <person name="Goldberg A.V."/>
            <person name="Harris S.R."/>
            <person name="Weinmaier T."/>
            <person name="Markert S."/>
            <person name="Becher D."/>
            <person name="Bernhardt J."/>
            <person name="Dagan T."/>
            <person name="Hacker C."/>
            <person name="Lucocq J.M."/>
            <person name="Schweder T."/>
            <person name="Rattei T."/>
            <person name="Hall N."/>
            <person name="Hirt R.P."/>
            <person name="Embley T.M."/>
        </authorList>
    </citation>
    <scope>NUCLEOTIDE SEQUENCE [LARGE SCALE GENOMIC DNA]</scope>
</reference>
<evidence type="ECO:0000256" key="21">
    <source>
        <dbReference type="ARBA" id="ARBA00044985"/>
    </source>
</evidence>
<comment type="catalytic activity">
    <reaction evidence="17">
        <text>L-arginyl-glycine(out) = L-arginyl-glycine(in)</text>
        <dbReference type="Rhea" id="RHEA:79391"/>
        <dbReference type="ChEBI" id="CHEBI:229955"/>
    </reaction>
</comment>
<dbReference type="OMA" id="SHVCIYL"/>
<dbReference type="GO" id="GO:0022857">
    <property type="term" value="F:transmembrane transporter activity"/>
    <property type="evidence" value="ECO:0007669"/>
    <property type="project" value="InterPro"/>
</dbReference>
<comment type="subcellular location">
    <subcellularLocation>
        <location evidence="1">Lysosome membrane</location>
        <topology evidence="1">Multi-pass membrane protein</topology>
    </subcellularLocation>
</comment>
<dbReference type="InterPro" id="IPR036259">
    <property type="entry name" value="MFS_trans_sf"/>
</dbReference>
<dbReference type="SUPFAM" id="SSF103473">
    <property type="entry name" value="MFS general substrate transporter"/>
    <property type="match status" value="1"/>
</dbReference>
<evidence type="ECO:0000256" key="19">
    <source>
        <dbReference type="ARBA" id="ARBA00044919"/>
    </source>
</evidence>
<feature type="transmembrane region" description="Helical" evidence="26">
    <location>
        <begin position="131"/>
        <end position="152"/>
    </location>
</feature>
<feature type="transmembrane region" description="Helical" evidence="26">
    <location>
        <begin position="469"/>
        <end position="487"/>
    </location>
</feature>
<evidence type="ECO:0000256" key="18">
    <source>
        <dbReference type="ARBA" id="ARBA00044912"/>
    </source>
</evidence>
<keyword evidence="6 26" id="KW-0472">Membrane</keyword>
<feature type="transmembrane region" description="Helical" evidence="26">
    <location>
        <begin position="535"/>
        <end position="552"/>
    </location>
</feature>
<dbReference type="Proteomes" id="UP000011185">
    <property type="component" value="Unassembled WGS sequence"/>
</dbReference>
<dbReference type="PANTHER" id="PTHR23512:SF3">
    <property type="entry name" value="MAJOR FACILITATOR SUPERFAMILY DOMAIN-CONTAINING PROTEIN 1"/>
    <property type="match status" value="1"/>
</dbReference>
<evidence type="ECO:0000256" key="20">
    <source>
        <dbReference type="ARBA" id="ARBA00044924"/>
    </source>
</evidence>
<organism evidence="27 28">
    <name type="scientific">Trachipleistophora hominis</name>
    <name type="common">Microsporidian parasite</name>
    <dbReference type="NCBI Taxonomy" id="72359"/>
    <lineage>
        <taxon>Eukaryota</taxon>
        <taxon>Fungi</taxon>
        <taxon>Fungi incertae sedis</taxon>
        <taxon>Microsporidia</taxon>
        <taxon>Pleistophoridae</taxon>
        <taxon>Trachipleistophora</taxon>
    </lineage>
</organism>
<feature type="transmembrane region" description="Helical" evidence="26">
    <location>
        <begin position="590"/>
        <end position="614"/>
    </location>
</feature>
<evidence type="ECO:0000256" key="25">
    <source>
        <dbReference type="SAM" id="MobiDB-lite"/>
    </source>
</evidence>
<comment type="catalytic activity">
    <reaction evidence="9">
        <text>L-histidyl-glycine(out) = L-histidyl-glycine(in)</text>
        <dbReference type="Rhea" id="RHEA:79395"/>
        <dbReference type="ChEBI" id="CHEBI:229957"/>
    </reaction>
</comment>
<comment type="catalytic activity">
    <reaction evidence="14">
        <text>L-aspartyl-L-lysine(out) = L-aspartyl-L-lysine(in)</text>
        <dbReference type="Rhea" id="RHEA:79411"/>
        <dbReference type="ChEBI" id="CHEBI:229953"/>
    </reaction>
</comment>
<evidence type="ECO:0000256" key="9">
    <source>
        <dbReference type="ARBA" id="ARBA00044878"/>
    </source>
</evidence>
<gene>
    <name evidence="27" type="ORF">THOM_3171</name>
</gene>
<evidence type="ECO:0000256" key="6">
    <source>
        <dbReference type="ARBA" id="ARBA00023136"/>
    </source>
</evidence>
<name>L7JQZ4_TRAHO</name>
<comment type="subunit">
    <text evidence="24">Homodimer. Interacts with lysosomal protein GLMP (via lumenal domain); the interaction starts while both proteins are still in the endoplasmic reticulum and is required for stabilization of MFSD1 in lysosomes but has no direct effect on its targeting to lysosomes or transporter activity.</text>
</comment>
<comment type="catalytic activity">
    <reaction evidence="13">
        <text>L-alpha-aminoacyl-L-lysine(out) = L-alpha-aminoacyl-L-lysine(in)</text>
        <dbReference type="Rhea" id="RHEA:79383"/>
        <dbReference type="ChEBI" id="CHEBI:229966"/>
    </reaction>
</comment>
<feature type="region of interest" description="Disordered" evidence="25">
    <location>
        <begin position="341"/>
        <end position="401"/>
    </location>
</feature>
<dbReference type="STRING" id="72359.L7JQZ4"/>
<keyword evidence="5 26" id="KW-1133">Transmembrane helix</keyword>
<dbReference type="OrthoDB" id="424834at2759"/>
<dbReference type="CDD" id="cd06174">
    <property type="entry name" value="MFS"/>
    <property type="match status" value="1"/>
</dbReference>
<evidence type="ECO:0000256" key="23">
    <source>
        <dbReference type="ARBA" id="ARBA00045709"/>
    </source>
</evidence>
<evidence type="ECO:0000256" key="7">
    <source>
        <dbReference type="ARBA" id="ARBA00023228"/>
    </source>
</evidence>
<evidence type="ECO:0000256" key="13">
    <source>
        <dbReference type="ARBA" id="ARBA00044893"/>
    </source>
</evidence>
<keyword evidence="4 26" id="KW-0812">Transmembrane</keyword>
<keyword evidence="7" id="KW-0458">Lysosome</keyword>
<comment type="catalytic activity">
    <reaction evidence="19">
        <text>L-alanyl-L-lysine(out) = L-alanyl-L-lysine(in)</text>
        <dbReference type="Rhea" id="RHEA:79415"/>
        <dbReference type="ChEBI" id="CHEBI:192470"/>
    </reaction>
</comment>
<dbReference type="Pfam" id="PF07690">
    <property type="entry name" value="MFS_1"/>
    <property type="match status" value="2"/>
</dbReference>
<comment type="catalytic activity">
    <reaction evidence="16">
        <text>L-lysyl-L-lysine(out) = L-lysyl-L-lysine(in)</text>
        <dbReference type="Rhea" id="RHEA:79403"/>
        <dbReference type="ChEBI" id="CHEBI:229956"/>
    </reaction>
</comment>
<dbReference type="InterPro" id="IPR011701">
    <property type="entry name" value="MFS"/>
</dbReference>
<feature type="compositionally biased region" description="Low complexity" evidence="25">
    <location>
        <begin position="341"/>
        <end position="396"/>
    </location>
</feature>
<evidence type="ECO:0000256" key="12">
    <source>
        <dbReference type="ARBA" id="ARBA00044891"/>
    </source>
</evidence>
<evidence type="ECO:0000256" key="5">
    <source>
        <dbReference type="ARBA" id="ARBA00022989"/>
    </source>
</evidence>
<comment type="similarity">
    <text evidence="2">Belongs to the major facilitator superfamily.</text>
</comment>
<feature type="transmembrane region" description="Helical" evidence="26">
    <location>
        <begin position="73"/>
        <end position="93"/>
    </location>
</feature>
<evidence type="ECO:0000256" key="2">
    <source>
        <dbReference type="ARBA" id="ARBA00008335"/>
    </source>
</evidence>
<dbReference type="AlphaFoldDB" id="L7JQZ4"/>
<evidence type="ECO:0000256" key="26">
    <source>
        <dbReference type="SAM" id="Phobius"/>
    </source>
</evidence>
<comment type="function">
    <text evidence="23">Lysosomal dipeptide uniporter that selectively exports lysine, arginine or histidine-containing dipeptides with a net positive charge from the lysosome lumen into the cytosol. Could play a role in a specific type of protein O-glycosylation indirectly regulating macrophages migration and tissue invasion. Also essential for liver homeostasis.</text>
</comment>
<comment type="catalytic activity">
    <reaction evidence="10">
        <text>L-alpha-aminoacyl-L-arginine(out) = L-alpha-aminoacyl-L-arginine(in)</text>
        <dbReference type="Rhea" id="RHEA:79367"/>
        <dbReference type="ChEBI" id="CHEBI:229968"/>
    </reaction>
</comment>
<dbReference type="PANTHER" id="PTHR23512">
    <property type="entry name" value="MAJOR FACILITATOR SUPERFAMILY DOMAIN-CONTAINING PROTEIN 1"/>
    <property type="match status" value="1"/>
</dbReference>
<dbReference type="InParanoid" id="L7JQZ4"/>
<evidence type="ECO:0000313" key="27">
    <source>
        <dbReference type="EMBL" id="ELQ73893.1"/>
    </source>
</evidence>
<accession>L7JQZ4</accession>
<dbReference type="Gene3D" id="1.20.1250.20">
    <property type="entry name" value="MFS general substrate transporter like domains"/>
    <property type="match status" value="2"/>
</dbReference>
<keyword evidence="3" id="KW-0813">Transport</keyword>
<comment type="catalytic activity">
    <reaction evidence="20">
        <text>L-lysyl-glycine(out) = L-lysyl-glycine(in)</text>
        <dbReference type="Rhea" id="RHEA:79407"/>
        <dbReference type="ChEBI" id="CHEBI:191202"/>
    </reaction>
</comment>
<evidence type="ECO:0000256" key="3">
    <source>
        <dbReference type="ARBA" id="ARBA00022448"/>
    </source>
</evidence>
<comment type="catalytic activity">
    <reaction evidence="15">
        <text>L-arginyl-L-alpha-amino acid(out) = L-arginyl-L-alpha-amino acid(in)</text>
        <dbReference type="Rhea" id="RHEA:79371"/>
        <dbReference type="ChEBI" id="CHEBI:84315"/>
    </reaction>
</comment>
<comment type="catalytic activity">
    <reaction evidence="12">
        <text>L-lysyl-L-alpha-amino acid(out) = L-lysyl-L-alpha-amino acid(in)</text>
        <dbReference type="Rhea" id="RHEA:79387"/>
        <dbReference type="ChEBI" id="CHEBI:229965"/>
    </reaction>
</comment>
<evidence type="ECO:0000256" key="11">
    <source>
        <dbReference type="ARBA" id="ARBA00044884"/>
    </source>
</evidence>
<feature type="transmembrane region" description="Helical" evidence="26">
    <location>
        <begin position="48"/>
        <end position="66"/>
    </location>
</feature>
<evidence type="ECO:0000313" key="28">
    <source>
        <dbReference type="Proteomes" id="UP000011185"/>
    </source>
</evidence>
<proteinExistence type="inferred from homology"/>
<evidence type="ECO:0000256" key="17">
    <source>
        <dbReference type="ARBA" id="ARBA00044903"/>
    </source>
</evidence>
<feature type="transmembrane region" description="Helical" evidence="26">
    <location>
        <begin position="626"/>
        <end position="646"/>
    </location>
</feature>
<comment type="catalytic activity">
    <reaction evidence="18">
        <text>L-histidyl-L-alpha-amino acid(out) = L-histidyl-L-alpha-amino acid(in)</text>
        <dbReference type="Rhea" id="RHEA:79379"/>
        <dbReference type="ChEBI" id="CHEBI:229964"/>
    </reaction>
</comment>
<feature type="transmembrane region" description="Helical" evidence="26">
    <location>
        <begin position="99"/>
        <end position="119"/>
    </location>
</feature>
<evidence type="ECO:0000256" key="1">
    <source>
        <dbReference type="ARBA" id="ARBA00004155"/>
    </source>
</evidence>
<feature type="transmembrane region" description="Helical" evidence="26">
    <location>
        <begin position="507"/>
        <end position="528"/>
    </location>
</feature>
<feature type="transmembrane region" description="Helical" evidence="26">
    <location>
        <begin position="7"/>
        <end position="28"/>
    </location>
</feature>
<evidence type="ECO:0000256" key="14">
    <source>
        <dbReference type="ARBA" id="ARBA00044898"/>
    </source>
</evidence>